<feature type="transmembrane region" description="Helical" evidence="1">
    <location>
        <begin position="176"/>
        <end position="197"/>
    </location>
</feature>
<dbReference type="PANTHER" id="PTHR14969:SF13">
    <property type="entry name" value="AT30094P"/>
    <property type="match status" value="1"/>
</dbReference>
<dbReference type="SMART" id="SM00014">
    <property type="entry name" value="acidPPc"/>
    <property type="match status" value="1"/>
</dbReference>
<feature type="transmembrane region" description="Helical" evidence="1">
    <location>
        <begin position="149"/>
        <end position="164"/>
    </location>
</feature>
<dbReference type="Gene3D" id="1.20.144.10">
    <property type="entry name" value="Phosphatidic acid phosphatase type 2/haloperoxidase"/>
    <property type="match status" value="1"/>
</dbReference>
<keyword evidence="1" id="KW-1133">Transmembrane helix</keyword>
<evidence type="ECO:0000313" key="3">
    <source>
        <dbReference type="EMBL" id="HJB28501.1"/>
    </source>
</evidence>
<organism evidence="3 4">
    <name type="scientific">Candidatus Blautia faecavium</name>
    <dbReference type="NCBI Taxonomy" id="2838487"/>
    <lineage>
        <taxon>Bacteria</taxon>
        <taxon>Bacillati</taxon>
        <taxon>Bacillota</taxon>
        <taxon>Clostridia</taxon>
        <taxon>Lachnospirales</taxon>
        <taxon>Lachnospiraceae</taxon>
        <taxon>Blautia</taxon>
    </lineage>
</organism>
<dbReference type="PANTHER" id="PTHR14969">
    <property type="entry name" value="SPHINGOSINE-1-PHOSPHATE PHOSPHOHYDROLASE"/>
    <property type="match status" value="1"/>
</dbReference>
<dbReference type="Pfam" id="PF01569">
    <property type="entry name" value="PAP2"/>
    <property type="match status" value="1"/>
</dbReference>
<name>A0A9D2RW98_9FIRM</name>
<reference evidence="3" key="1">
    <citation type="journal article" date="2021" name="PeerJ">
        <title>Extensive microbial diversity within the chicken gut microbiome revealed by metagenomics and culture.</title>
        <authorList>
            <person name="Gilroy R."/>
            <person name="Ravi A."/>
            <person name="Getino M."/>
            <person name="Pursley I."/>
            <person name="Horton D.L."/>
            <person name="Alikhan N.F."/>
            <person name="Baker D."/>
            <person name="Gharbi K."/>
            <person name="Hall N."/>
            <person name="Watson M."/>
            <person name="Adriaenssens E.M."/>
            <person name="Foster-Nyarko E."/>
            <person name="Jarju S."/>
            <person name="Secka A."/>
            <person name="Antonio M."/>
            <person name="Oren A."/>
            <person name="Chaudhuri R.R."/>
            <person name="La Ragione R."/>
            <person name="Hildebrand F."/>
            <person name="Pallen M.J."/>
        </authorList>
    </citation>
    <scope>NUCLEOTIDE SEQUENCE</scope>
    <source>
        <strain evidence="3">ChiSjej1B19-5720</strain>
    </source>
</reference>
<accession>A0A9D2RW98</accession>
<proteinExistence type="predicted"/>
<dbReference type="Proteomes" id="UP000823842">
    <property type="component" value="Unassembled WGS sequence"/>
</dbReference>
<feature type="domain" description="Phosphatidic acid phosphatase type 2/haloperoxidase" evidence="2">
    <location>
        <begin position="45"/>
        <end position="160"/>
    </location>
</feature>
<protein>
    <submittedName>
        <fullName evidence="3">Phosphatase PAP2 family protein</fullName>
    </submittedName>
</protein>
<dbReference type="InterPro" id="IPR036938">
    <property type="entry name" value="PAP2/HPO_sf"/>
</dbReference>
<sequence length="299" mass="33754">MEFLRFLAQYRTPAGDIFFQGITYLAQEVFVVAVICWLFWCTNKRLAYTLGFSYFSSGLFVQGLKITFRIPRPWILDPTFSPVDSAVAGATGYSFPSGHTQSISSLFGTLAFHGKKLRQKCLCLFVVFLVGFSRMYLGCHTPKDVCTSWALTLFFTWLAYSLFYKRDFQKGKEGRISLIMAALCIFLCIYAVILNQSGTITLSYARDCLKAAGAGTAFALGFYVENRFIRFTLPKKMSQKLFRTILGLTVALCIQEGLKPLIGTSLPASFIRYFLVVSWILILYPLLFTKFSRKDAAKA</sequence>
<dbReference type="EMBL" id="DWYZ01000131">
    <property type="protein sequence ID" value="HJB28501.1"/>
    <property type="molecule type" value="Genomic_DNA"/>
</dbReference>
<reference evidence="3" key="2">
    <citation type="submission" date="2021-04" db="EMBL/GenBank/DDBJ databases">
        <authorList>
            <person name="Gilroy R."/>
        </authorList>
    </citation>
    <scope>NUCLEOTIDE SEQUENCE</scope>
    <source>
        <strain evidence="3">ChiSjej1B19-5720</strain>
    </source>
</reference>
<evidence type="ECO:0000259" key="2">
    <source>
        <dbReference type="SMART" id="SM00014"/>
    </source>
</evidence>
<dbReference type="AlphaFoldDB" id="A0A9D2RW98"/>
<keyword evidence="1" id="KW-0812">Transmembrane</keyword>
<gene>
    <name evidence="3" type="ORF">IAA06_06870</name>
</gene>
<feature type="transmembrane region" description="Helical" evidence="1">
    <location>
        <begin position="21"/>
        <end position="40"/>
    </location>
</feature>
<dbReference type="SUPFAM" id="SSF48317">
    <property type="entry name" value="Acid phosphatase/Vanadium-dependent haloperoxidase"/>
    <property type="match status" value="1"/>
</dbReference>
<feature type="transmembrane region" description="Helical" evidence="1">
    <location>
        <begin position="121"/>
        <end position="137"/>
    </location>
</feature>
<dbReference type="InterPro" id="IPR000326">
    <property type="entry name" value="PAP2/HPO"/>
</dbReference>
<comment type="caution">
    <text evidence="3">The sequence shown here is derived from an EMBL/GenBank/DDBJ whole genome shotgun (WGS) entry which is preliminary data.</text>
</comment>
<evidence type="ECO:0000313" key="4">
    <source>
        <dbReference type="Proteomes" id="UP000823842"/>
    </source>
</evidence>
<evidence type="ECO:0000256" key="1">
    <source>
        <dbReference type="SAM" id="Phobius"/>
    </source>
</evidence>
<keyword evidence="1" id="KW-0472">Membrane</keyword>
<feature type="transmembrane region" description="Helical" evidence="1">
    <location>
        <begin position="270"/>
        <end position="288"/>
    </location>
</feature>